<sequence length="417" mass="46548">FFFKFLILLLLQAGEVMKESLPSPVVLLLVFALSQDSIQAAGYQNLTAAAAAPLPLCTRTTQIKDTFKYINTVVSSLVFLLGTVGNVTLLRTIKGNKCMRSGLGILIASLALGDIIHIIIDIPINVLNVSMMRCSLFPSCKLIPFVQKTSLGITVLGLCALRIDRFVASRSFIKKQGIPKWTALKLFIIWMTSAVLAVPEAIAFDQITTEYKGEFIIFLLSMQFYKAAKDWWLFGFCFLTPLLCTAFFYACMSQEILRPCAQQSELNYTLKQRQETARAVFCLVFVFAICWLPLHLMYVCACMCVCLHVCGIASKTFCFLVFSSALLILDYVSINMASVNSCINPITLYTISRRFRRHFQLLLCCCVSSPLNIRDEGQTFMRSKVTDPASDNSSKDDPSPKYCVPNNMTCLTVCSCL</sequence>
<evidence type="ECO:0000256" key="9">
    <source>
        <dbReference type="ARBA" id="ARBA00023170"/>
    </source>
</evidence>
<reference evidence="15" key="3">
    <citation type="submission" date="2020-05" db="EMBL/GenBank/DDBJ databases">
        <title>Electrophorus electricus (electric eel) genome, fEleEle1, primary haplotype.</title>
        <authorList>
            <person name="Myers G."/>
            <person name="Meyer A."/>
            <person name="Fedrigo O."/>
            <person name="Formenti G."/>
            <person name="Rhie A."/>
            <person name="Tracey A."/>
            <person name="Sims Y."/>
            <person name="Jarvis E.D."/>
        </authorList>
    </citation>
    <scope>NUCLEOTIDE SEQUENCE [LARGE SCALE GENOMIC DNA]</scope>
</reference>
<feature type="transmembrane region" description="Helical" evidence="12">
    <location>
        <begin position="142"/>
        <end position="163"/>
    </location>
</feature>
<reference evidence="15" key="5">
    <citation type="submission" date="2025-09" db="UniProtKB">
        <authorList>
            <consortium name="Ensembl"/>
        </authorList>
    </citation>
    <scope>IDENTIFICATION</scope>
</reference>
<reference evidence="16" key="1">
    <citation type="journal article" date="2014" name="Science">
        <title>Nonhuman genetics. Genomic basis for the convergent evolution of electric organs.</title>
        <authorList>
            <person name="Gallant J.R."/>
            <person name="Traeger L.L."/>
            <person name="Volkening J.D."/>
            <person name="Moffett H."/>
            <person name="Chen P.H."/>
            <person name="Novina C.D."/>
            <person name="Phillips G.N.Jr."/>
            <person name="Anand R."/>
            <person name="Wells G.B."/>
            <person name="Pinch M."/>
            <person name="Guth R."/>
            <person name="Unguez G.A."/>
            <person name="Albert J.S."/>
            <person name="Zakon H.H."/>
            <person name="Samanta M.P."/>
            <person name="Sussman M.R."/>
        </authorList>
    </citation>
    <scope>NUCLEOTIDE SEQUENCE [LARGE SCALE GENOMIC DNA]</scope>
</reference>
<evidence type="ECO:0000256" key="2">
    <source>
        <dbReference type="ARBA" id="ARBA00015019"/>
    </source>
</evidence>
<dbReference type="GO" id="GO:0008217">
    <property type="term" value="P:regulation of blood pressure"/>
    <property type="evidence" value="ECO:0007669"/>
    <property type="project" value="InterPro"/>
</dbReference>
<keyword evidence="10" id="KW-0807">Transducer</keyword>
<dbReference type="Proteomes" id="UP000314983">
    <property type="component" value="Chromosome 25"/>
</dbReference>
<evidence type="ECO:0000313" key="16">
    <source>
        <dbReference type="Proteomes" id="UP000314983"/>
    </source>
</evidence>
<keyword evidence="8" id="KW-1015">Disulfide bond</keyword>
<dbReference type="GO" id="GO:0004962">
    <property type="term" value="F:endothelin receptor activity"/>
    <property type="evidence" value="ECO:0007669"/>
    <property type="project" value="InterPro"/>
</dbReference>
<name>A0A4W4GT22_ELEEL</name>
<dbReference type="GO" id="GO:0042310">
    <property type="term" value="P:vasoconstriction"/>
    <property type="evidence" value="ECO:0007669"/>
    <property type="project" value="InterPro"/>
</dbReference>
<feature type="transmembrane region" description="Helical" evidence="12">
    <location>
        <begin position="69"/>
        <end position="90"/>
    </location>
</feature>
<keyword evidence="4 12" id="KW-0812">Transmembrane</keyword>
<dbReference type="GO" id="GO:0005886">
    <property type="term" value="C:plasma membrane"/>
    <property type="evidence" value="ECO:0007669"/>
    <property type="project" value="UniProtKB-SubCell"/>
</dbReference>
<dbReference type="PRINTS" id="PR00366">
    <property type="entry name" value="ENDOTHELINR"/>
</dbReference>
<evidence type="ECO:0000256" key="10">
    <source>
        <dbReference type="ARBA" id="ARBA00023224"/>
    </source>
</evidence>
<comment type="subcellular location">
    <subcellularLocation>
        <location evidence="1">Cell membrane</location>
        <topology evidence="1">Multi-pass membrane protein</topology>
    </subcellularLocation>
</comment>
<gene>
    <name evidence="15" type="primary">ednrbb</name>
</gene>
<dbReference type="PANTHER" id="PTHR46099:SF3">
    <property type="entry name" value="ENDOTHELIN RECEPTOR TYPE B"/>
    <property type="match status" value="1"/>
</dbReference>
<keyword evidence="6" id="KW-0297">G-protein coupled receptor</keyword>
<dbReference type="GO" id="GO:0048484">
    <property type="term" value="P:enteric nervous system development"/>
    <property type="evidence" value="ECO:0007669"/>
    <property type="project" value="InterPro"/>
</dbReference>
<feature type="transmembrane region" description="Helical" evidence="12">
    <location>
        <begin position="231"/>
        <end position="252"/>
    </location>
</feature>
<evidence type="ECO:0000256" key="12">
    <source>
        <dbReference type="SAM" id="Phobius"/>
    </source>
</evidence>
<protein>
    <recommendedName>
        <fullName evidence="2">Endothelin receptor type B</fullName>
    </recommendedName>
    <alternativeName>
        <fullName evidence="11">Endothelin receptor non-selective type</fullName>
    </alternativeName>
</protein>
<dbReference type="PRINTS" id="PR00237">
    <property type="entry name" value="GPCRRHODOPSN"/>
</dbReference>
<feature type="transmembrane region" description="Helical" evidence="12">
    <location>
        <begin position="279"/>
        <end position="298"/>
    </location>
</feature>
<reference evidence="15" key="4">
    <citation type="submission" date="2025-08" db="UniProtKB">
        <authorList>
            <consortium name="Ensembl"/>
        </authorList>
    </citation>
    <scope>IDENTIFICATION</scope>
</reference>
<feature type="chain" id="PRO_5044198258" description="Endothelin receptor type B" evidence="13">
    <location>
        <begin position="19"/>
        <end position="417"/>
    </location>
</feature>
<dbReference type="GO" id="GO:0048066">
    <property type="term" value="P:developmental pigmentation"/>
    <property type="evidence" value="ECO:0007669"/>
    <property type="project" value="TreeGrafter"/>
</dbReference>
<dbReference type="AlphaFoldDB" id="A0A4W4GT22"/>
<evidence type="ECO:0000259" key="14">
    <source>
        <dbReference type="PROSITE" id="PS50262"/>
    </source>
</evidence>
<evidence type="ECO:0000256" key="4">
    <source>
        <dbReference type="ARBA" id="ARBA00022692"/>
    </source>
</evidence>
<dbReference type="Gene3D" id="1.20.1070.10">
    <property type="entry name" value="Rhodopsin 7-helix transmembrane proteins"/>
    <property type="match status" value="1"/>
</dbReference>
<keyword evidence="9" id="KW-0675">Receptor</keyword>
<proteinExistence type="predicted"/>
<organism evidence="15 16">
    <name type="scientific">Electrophorus electricus</name>
    <name type="common">Electric eel</name>
    <name type="synonym">Gymnotus electricus</name>
    <dbReference type="NCBI Taxonomy" id="8005"/>
    <lineage>
        <taxon>Eukaryota</taxon>
        <taxon>Metazoa</taxon>
        <taxon>Chordata</taxon>
        <taxon>Craniata</taxon>
        <taxon>Vertebrata</taxon>
        <taxon>Euteleostomi</taxon>
        <taxon>Actinopterygii</taxon>
        <taxon>Neopterygii</taxon>
        <taxon>Teleostei</taxon>
        <taxon>Ostariophysi</taxon>
        <taxon>Gymnotiformes</taxon>
        <taxon>Gymnotoidei</taxon>
        <taxon>Gymnotidae</taxon>
        <taxon>Electrophorus</taxon>
    </lineage>
</organism>
<evidence type="ECO:0000256" key="1">
    <source>
        <dbReference type="ARBA" id="ARBA00004651"/>
    </source>
</evidence>
<dbReference type="Ensembl" id="ENSEEET00000040080.2">
    <property type="protein sequence ID" value="ENSEEEP00000039624.2"/>
    <property type="gene ID" value="ENSEEEG00000018806.2"/>
</dbReference>
<reference evidence="16" key="2">
    <citation type="journal article" date="2017" name="Sci. Adv.">
        <title>A tail of two voltages: Proteomic comparison of the three electric organs of the electric eel.</title>
        <authorList>
            <person name="Traeger L.L."/>
            <person name="Sabat G."/>
            <person name="Barrett-Wilt G.A."/>
            <person name="Wells G.B."/>
            <person name="Sussman M.R."/>
        </authorList>
    </citation>
    <scope>NUCLEOTIDE SEQUENCE [LARGE SCALE GENOMIC DNA]</scope>
</reference>
<keyword evidence="16" id="KW-1185">Reference proteome</keyword>
<dbReference type="InterPro" id="IPR000499">
    <property type="entry name" value="Endthln_rcpt"/>
</dbReference>
<evidence type="ECO:0000256" key="5">
    <source>
        <dbReference type="ARBA" id="ARBA00022989"/>
    </source>
</evidence>
<evidence type="ECO:0000256" key="8">
    <source>
        <dbReference type="ARBA" id="ARBA00023157"/>
    </source>
</evidence>
<evidence type="ECO:0000256" key="7">
    <source>
        <dbReference type="ARBA" id="ARBA00023136"/>
    </source>
</evidence>
<accession>A0A4W4GT22</accession>
<feature type="domain" description="G-protein coupled receptors family 1 profile" evidence="14">
    <location>
        <begin position="85"/>
        <end position="348"/>
    </location>
</feature>
<dbReference type="InterPro" id="IPR000276">
    <property type="entry name" value="GPCR_Rhodpsn"/>
</dbReference>
<evidence type="ECO:0000256" key="6">
    <source>
        <dbReference type="ARBA" id="ARBA00023040"/>
    </source>
</evidence>
<evidence type="ECO:0000256" key="11">
    <source>
        <dbReference type="ARBA" id="ARBA00032475"/>
    </source>
</evidence>
<keyword evidence="13" id="KW-0732">Signal</keyword>
<dbReference type="GeneTree" id="ENSGT00940000164736"/>
<keyword evidence="3" id="KW-1003">Cell membrane</keyword>
<dbReference type="SUPFAM" id="SSF81321">
    <property type="entry name" value="Family A G protein-coupled receptor-like"/>
    <property type="match status" value="1"/>
</dbReference>
<feature type="signal peptide" evidence="13">
    <location>
        <begin position="1"/>
        <end position="18"/>
    </location>
</feature>
<evidence type="ECO:0000256" key="3">
    <source>
        <dbReference type="ARBA" id="ARBA00022475"/>
    </source>
</evidence>
<feature type="transmembrane region" description="Helical" evidence="12">
    <location>
        <begin position="184"/>
        <end position="204"/>
    </location>
</feature>
<feature type="transmembrane region" description="Helical" evidence="12">
    <location>
        <begin position="102"/>
        <end position="122"/>
    </location>
</feature>
<evidence type="ECO:0000256" key="13">
    <source>
        <dbReference type="SAM" id="SignalP"/>
    </source>
</evidence>
<dbReference type="InterPro" id="IPR017452">
    <property type="entry name" value="GPCR_Rhodpsn_7TM"/>
</dbReference>
<dbReference type="PANTHER" id="PTHR46099">
    <property type="entry name" value="G_PROTEIN_RECEP_F1_2 DOMAIN-CONTAINING PROTEIN"/>
    <property type="match status" value="1"/>
</dbReference>
<evidence type="ECO:0000313" key="15">
    <source>
        <dbReference type="Ensembl" id="ENSEEEP00000039624.2"/>
    </source>
</evidence>
<keyword evidence="5 12" id="KW-1133">Transmembrane helix</keyword>
<keyword evidence="7 12" id="KW-0472">Membrane</keyword>
<dbReference type="PROSITE" id="PS50262">
    <property type="entry name" value="G_PROTEIN_RECEP_F1_2"/>
    <property type="match status" value="1"/>
</dbReference>
<dbReference type="InterPro" id="IPR051193">
    <property type="entry name" value="GPCR_endothelin_rcpt"/>
</dbReference>
<dbReference type="Pfam" id="PF00001">
    <property type="entry name" value="7tm_1"/>
    <property type="match status" value="1"/>
</dbReference>